<dbReference type="PANTHER" id="PTHR11820">
    <property type="entry name" value="ACYLPYRUVASE"/>
    <property type="match status" value="1"/>
</dbReference>
<proteinExistence type="inferred from homology"/>
<dbReference type="SUPFAM" id="SSF56529">
    <property type="entry name" value="FAH"/>
    <property type="match status" value="1"/>
</dbReference>
<dbReference type="OrthoDB" id="411064at2759"/>
<feature type="domain" description="Fumarylacetoacetase-like C-terminal" evidence="3">
    <location>
        <begin position="10"/>
        <end position="77"/>
    </location>
</feature>
<comment type="caution">
    <text evidence="4">The sequence shown here is derived from an EMBL/GenBank/DDBJ whole genome shotgun (WGS) entry which is preliminary data.</text>
</comment>
<dbReference type="EMBL" id="CAMKVN010007969">
    <property type="protein sequence ID" value="CAI2192043.1"/>
    <property type="molecule type" value="Genomic_DNA"/>
</dbReference>
<name>A0A9W4T509_9GLOM</name>
<dbReference type="Pfam" id="PF01557">
    <property type="entry name" value="FAA_hydrolase"/>
    <property type="match status" value="1"/>
</dbReference>
<evidence type="ECO:0000313" key="4">
    <source>
        <dbReference type="EMBL" id="CAI2192043.1"/>
    </source>
</evidence>
<evidence type="ECO:0000313" key="5">
    <source>
        <dbReference type="Proteomes" id="UP001153678"/>
    </source>
</evidence>
<comment type="similarity">
    <text evidence="1">Belongs to the FAH family.</text>
</comment>
<dbReference type="Gene3D" id="3.90.850.10">
    <property type="entry name" value="Fumarylacetoacetase-like, C-terminal domain"/>
    <property type="match status" value="1"/>
</dbReference>
<sequence length="105" mass="11720">NMQKKHRNLYQNSTSLQNPFDKIKVPTIATNNQADFEAESAVIIGKTCKNVDREDALQYDLGYTVGNDVSARKWQAELISFLNQGTTLQADSLILTENPQGVGIY</sequence>
<evidence type="ECO:0000256" key="1">
    <source>
        <dbReference type="ARBA" id="ARBA00010211"/>
    </source>
</evidence>
<accession>A0A9W4T509</accession>
<gene>
    <name evidence="4" type="ORF">FWILDA_LOCUS15377</name>
</gene>
<dbReference type="GO" id="GO:0003824">
    <property type="term" value="F:catalytic activity"/>
    <property type="evidence" value="ECO:0007669"/>
    <property type="project" value="InterPro"/>
</dbReference>
<reference evidence="4" key="1">
    <citation type="submission" date="2022-08" db="EMBL/GenBank/DDBJ databases">
        <authorList>
            <person name="Kallberg Y."/>
            <person name="Tangrot J."/>
            <person name="Rosling A."/>
        </authorList>
    </citation>
    <scope>NUCLEOTIDE SEQUENCE</scope>
    <source>
        <strain evidence="4">Wild A</strain>
    </source>
</reference>
<dbReference type="GO" id="GO:0046872">
    <property type="term" value="F:metal ion binding"/>
    <property type="evidence" value="ECO:0007669"/>
    <property type="project" value="UniProtKB-KW"/>
</dbReference>
<keyword evidence="2" id="KW-0479">Metal-binding</keyword>
<dbReference type="AlphaFoldDB" id="A0A9W4T509"/>
<evidence type="ECO:0000256" key="2">
    <source>
        <dbReference type="ARBA" id="ARBA00022723"/>
    </source>
</evidence>
<organism evidence="4 5">
    <name type="scientific">Funneliformis geosporum</name>
    <dbReference type="NCBI Taxonomy" id="1117311"/>
    <lineage>
        <taxon>Eukaryota</taxon>
        <taxon>Fungi</taxon>
        <taxon>Fungi incertae sedis</taxon>
        <taxon>Mucoromycota</taxon>
        <taxon>Glomeromycotina</taxon>
        <taxon>Glomeromycetes</taxon>
        <taxon>Glomerales</taxon>
        <taxon>Glomeraceae</taxon>
        <taxon>Funneliformis</taxon>
    </lineage>
</organism>
<evidence type="ECO:0000259" key="3">
    <source>
        <dbReference type="Pfam" id="PF01557"/>
    </source>
</evidence>
<dbReference type="InterPro" id="IPR036663">
    <property type="entry name" value="Fumarylacetoacetase_C_sf"/>
</dbReference>
<protein>
    <submittedName>
        <fullName evidence="4">5923_t:CDS:1</fullName>
    </submittedName>
</protein>
<dbReference type="Proteomes" id="UP001153678">
    <property type="component" value="Unassembled WGS sequence"/>
</dbReference>
<keyword evidence="5" id="KW-1185">Reference proteome</keyword>
<feature type="non-terminal residue" evidence="4">
    <location>
        <position position="105"/>
    </location>
</feature>
<dbReference type="InterPro" id="IPR011234">
    <property type="entry name" value="Fumarylacetoacetase-like_C"/>
</dbReference>